<accession>A0ABT1TY99</accession>
<sequence>MKAFIHDHRVVYGVEPICKVLPIAPSTYYLHAGRKANPELRSTRAKQDEALS</sequence>
<organism evidence="1 2">
    <name type="scientific">Methylomonas rosea</name>
    <dbReference type="NCBI Taxonomy" id="2952227"/>
    <lineage>
        <taxon>Bacteria</taxon>
        <taxon>Pseudomonadati</taxon>
        <taxon>Pseudomonadota</taxon>
        <taxon>Gammaproteobacteria</taxon>
        <taxon>Methylococcales</taxon>
        <taxon>Methylococcaceae</taxon>
        <taxon>Methylomonas</taxon>
    </lineage>
</organism>
<evidence type="ECO:0000313" key="2">
    <source>
        <dbReference type="Proteomes" id="UP001524570"/>
    </source>
</evidence>
<reference evidence="1 2" key="1">
    <citation type="submission" date="2022-07" db="EMBL/GenBank/DDBJ databases">
        <title>Methylomonas rivi sp. nov., Methylomonas rosea sp. nov., Methylomonas aureus sp. nov. and Methylomonas subterranea sp. nov., four novel methanotrophs isolated from a freshwater creek and the deep terrestrial subsurface.</title>
        <authorList>
            <person name="Abin C."/>
            <person name="Sankaranarayanan K."/>
            <person name="Garner C."/>
            <person name="Sindelar R."/>
            <person name="Kotary K."/>
            <person name="Garner R."/>
            <person name="Barclay S."/>
            <person name="Lawson P."/>
            <person name="Krumholz L."/>
        </authorList>
    </citation>
    <scope>NUCLEOTIDE SEQUENCE [LARGE SCALE GENOMIC DNA]</scope>
    <source>
        <strain evidence="1 2">WSC-7</strain>
    </source>
</reference>
<gene>
    <name evidence="1" type="ORF">NP589_20215</name>
</gene>
<evidence type="ECO:0008006" key="3">
    <source>
        <dbReference type="Google" id="ProtNLM"/>
    </source>
</evidence>
<keyword evidence="2" id="KW-1185">Reference proteome</keyword>
<protein>
    <recommendedName>
        <fullName evidence="3">Transposase</fullName>
    </recommendedName>
</protein>
<evidence type="ECO:0000313" key="1">
    <source>
        <dbReference type="EMBL" id="MCQ8119755.1"/>
    </source>
</evidence>
<dbReference type="EMBL" id="JANIBL010000090">
    <property type="protein sequence ID" value="MCQ8119755.1"/>
    <property type="molecule type" value="Genomic_DNA"/>
</dbReference>
<comment type="caution">
    <text evidence="1">The sequence shown here is derived from an EMBL/GenBank/DDBJ whole genome shotgun (WGS) entry which is preliminary data.</text>
</comment>
<dbReference type="Proteomes" id="UP001524570">
    <property type="component" value="Unassembled WGS sequence"/>
</dbReference>
<proteinExistence type="predicted"/>
<name>A0ABT1TY99_9GAMM</name>